<feature type="compositionally biased region" description="Basic and acidic residues" evidence="2">
    <location>
        <begin position="24"/>
        <end position="34"/>
    </location>
</feature>
<dbReference type="SUPFAM" id="SSF53335">
    <property type="entry name" value="S-adenosyl-L-methionine-dependent methyltransferases"/>
    <property type="match status" value="1"/>
</dbReference>
<comment type="caution">
    <text evidence="4">The sequence shown here is derived from an EMBL/GenBank/DDBJ whole genome shotgun (WGS) entry which is preliminary data.</text>
</comment>
<evidence type="ECO:0000256" key="1">
    <source>
        <dbReference type="ARBA" id="ARBA00038158"/>
    </source>
</evidence>
<sequence>MGSNSHEDVGPEEGSSRRSSWKIDSQKKSDQHEGIEEESDWTNQDEDDQDEDDQDEDDQDEDDQDEGDVRGGPGVGRAIANFRRRAPESLDETFTIYEAREFLEWAVADKVYFSPIDEWEQKLMSALHHIFRRLFDDRLVFPRLPGLYRVLECGFGTGEWATAVASTHPYCKVIALDISPYTLARSHPRVSFGYANLNKRMPFKKKYFDFAHSQMMAGAINAQRWPSFIGEMYRALRPGGWCQLVELYPNAQSHNGRLTDGKLAPSPHAGAGSEHALRQWSTSYLAGSESTGKDYRVYRRLSQMLVDSGFVDVEEVMLPLPLCAWRDDEAGRHLGGLVAAAVDGWLESLSLYPMTAVNGMPMTAWRELVDRAVAEARTPSLKPYFPIFVTIGRRPGGWG</sequence>
<dbReference type="OrthoDB" id="506498at2759"/>
<evidence type="ECO:0000256" key="2">
    <source>
        <dbReference type="SAM" id="MobiDB-lite"/>
    </source>
</evidence>
<reference evidence="4 5" key="1">
    <citation type="journal article" date="2016" name="Genome Biol. Evol.">
        <title>Divergent and convergent evolution of fungal pathogenicity.</title>
        <authorList>
            <person name="Shang Y."/>
            <person name="Xiao G."/>
            <person name="Zheng P."/>
            <person name="Cen K."/>
            <person name="Zhan S."/>
            <person name="Wang C."/>
        </authorList>
    </citation>
    <scope>NUCLEOTIDE SEQUENCE [LARGE SCALE GENOMIC DNA]</scope>
    <source>
        <strain evidence="4 5">RCEF 2490</strain>
    </source>
</reference>
<feature type="domain" description="Methyltransferase" evidence="3">
    <location>
        <begin position="150"/>
        <end position="240"/>
    </location>
</feature>
<dbReference type="GO" id="GO:0008168">
    <property type="term" value="F:methyltransferase activity"/>
    <property type="evidence" value="ECO:0007669"/>
    <property type="project" value="UniProtKB-KW"/>
</dbReference>
<dbReference type="InterPro" id="IPR041698">
    <property type="entry name" value="Methyltransf_25"/>
</dbReference>
<organism evidence="4 5">
    <name type="scientific">Moelleriella libera RCEF 2490</name>
    <dbReference type="NCBI Taxonomy" id="1081109"/>
    <lineage>
        <taxon>Eukaryota</taxon>
        <taxon>Fungi</taxon>
        <taxon>Dikarya</taxon>
        <taxon>Ascomycota</taxon>
        <taxon>Pezizomycotina</taxon>
        <taxon>Sordariomycetes</taxon>
        <taxon>Hypocreomycetidae</taxon>
        <taxon>Hypocreales</taxon>
        <taxon>Clavicipitaceae</taxon>
        <taxon>Moelleriella</taxon>
    </lineage>
</organism>
<dbReference type="InterPro" id="IPR029063">
    <property type="entry name" value="SAM-dependent_MTases_sf"/>
</dbReference>
<proteinExistence type="inferred from homology"/>
<dbReference type="PANTHER" id="PTHR43591:SF24">
    <property type="entry name" value="2-METHOXY-6-POLYPRENYL-1,4-BENZOQUINOL METHYLASE, MITOCHONDRIAL"/>
    <property type="match status" value="1"/>
</dbReference>
<dbReference type="GO" id="GO:0032259">
    <property type="term" value="P:methylation"/>
    <property type="evidence" value="ECO:0007669"/>
    <property type="project" value="UniProtKB-KW"/>
</dbReference>
<evidence type="ECO:0000313" key="4">
    <source>
        <dbReference type="EMBL" id="OAA32012.1"/>
    </source>
</evidence>
<gene>
    <name evidence="4" type="ORF">AAL_01344</name>
</gene>
<feature type="compositionally biased region" description="Acidic residues" evidence="2">
    <location>
        <begin position="35"/>
        <end position="66"/>
    </location>
</feature>
<accession>A0A166U3M0</accession>
<dbReference type="CDD" id="cd02440">
    <property type="entry name" value="AdoMet_MTases"/>
    <property type="match status" value="1"/>
</dbReference>
<keyword evidence="5" id="KW-1185">Reference proteome</keyword>
<name>A0A166U3M0_9HYPO</name>
<comment type="similarity">
    <text evidence="1">Belongs to the methyltransferase superfamily. LaeA methyltransferase family.</text>
</comment>
<dbReference type="AlphaFoldDB" id="A0A166U3M0"/>
<evidence type="ECO:0000259" key="3">
    <source>
        <dbReference type="Pfam" id="PF13649"/>
    </source>
</evidence>
<dbReference type="EMBL" id="AZGY01000002">
    <property type="protein sequence ID" value="OAA32012.1"/>
    <property type="molecule type" value="Genomic_DNA"/>
</dbReference>
<feature type="region of interest" description="Disordered" evidence="2">
    <location>
        <begin position="1"/>
        <end position="80"/>
    </location>
</feature>
<dbReference type="PANTHER" id="PTHR43591">
    <property type="entry name" value="METHYLTRANSFERASE"/>
    <property type="match status" value="1"/>
</dbReference>
<dbReference type="STRING" id="1081109.A0A166U3M0"/>
<protein>
    <submittedName>
        <fullName evidence="4">UMTA methyltransferase</fullName>
    </submittedName>
</protein>
<dbReference type="Proteomes" id="UP000078544">
    <property type="component" value="Unassembled WGS sequence"/>
</dbReference>
<evidence type="ECO:0000313" key="5">
    <source>
        <dbReference type="Proteomes" id="UP000078544"/>
    </source>
</evidence>
<dbReference type="Pfam" id="PF13649">
    <property type="entry name" value="Methyltransf_25"/>
    <property type="match status" value="1"/>
</dbReference>
<keyword evidence="4" id="KW-0489">Methyltransferase</keyword>
<dbReference type="Gene3D" id="3.40.50.150">
    <property type="entry name" value="Vaccinia Virus protein VP39"/>
    <property type="match status" value="1"/>
</dbReference>
<keyword evidence="4" id="KW-0808">Transferase</keyword>